<evidence type="ECO:0000313" key="2">
    <source>
        <dbReference type="Proteomes" id="UP001152519"/>
    </source>
</evidence>
<name>A0A9W4GS92_9ACTN</name>
<comment type="caution">
    <text evidence="1">The sequence shown here is derived from an EMBL/GenBank/DDBJ whole genome shotgun (WGS) entry which is preliminary data.</text>
</comment>
<organism evidence="1 2">
    <name type="scientific">Actinacidiphila cocklensis</name>
    <dbReference type="NCBI Taxonomy" id="887465"/>
    <lineage>
        <taxon>Bacteria</taxon>
        <taxon>Bacillati</taxon>
        <taxon>Actinomycetota</taxon>
        <taxon>Actinomycetes</taxon>
        <taxon>Kitasatosporales</taxon>
        <taxon>Streptomycetaceae</taxon>
        <taxon>Actinacidiphila</taxon>
    </lineage>
</organism>
<accession>A0A9W4GS92</accession>
<reference evidence="1" key="1">
    <citation type="submission" date="2021-05" db="EMBL/GenBank/DDBJ databases">
        <authorList>
            <person name="Arsene-Ploetze F."/>
        </authorList>
    </citation>
    <scope>NUCLEOTIDE SEQUENCE</scope>
    <source>
        <strain evidence="1">DSM 42138</strain>
    </source>
</reference>
<protein>
    <recommendedName>
        <fullName evidence="3">DUF2017 domain-containing protein</fullName>
    </recommendedName>
</protein>
<dbReference type="InterPro" id="IPR018561">
    <property type="entry name" value="AosR"/>
</dbReference>
<proteinExistence type="predicted"/>
<keyword evidence="2" id="KW-1185">Reference proteome</keyword>
<dbReference type="AlphaFoldDB" id="A0A9W4GS92"/>
<dbReference type="Proteomes" id="UP001152519">
    <property type="component" value="Unassembled WGS sequence"/>
</dbReference>
<dbReference type="EMBL" id="CAJSLV010000048">
    <property type="protein sequence ID" value="CAG6393375.1"/>
    <property type="molecule type" value="Genomic_DNA"/>
</dbReference>
<evidence type="ECO:0000313" key="1">
    <source>
        <dbReference type="EMBL" id="CAG6393375.1"/>
    </source>
</evidence>
<dbReference type="Pfam" id="PF09438">
    <property type="entry name" value="DUF2017"/>
    <property type="match status" value="1"/>
</dbReference>
<dbReference type="RefSeq" id="WP_251488989.1">
    <property type="nucleotide sequence ID" value="NZ_CAJSLV010000048.1"/>
</dbReference>
<sequence length="187" mass="20446">MAGERGRSGSFWAVEGGGAAIELDQGEISILRSLVVQLLELVGPGPGAADADADPLAELFAEGPSKPPDDPALARLFPDAYEEKADASEFRRFTENDLRARKRDDALSVVRCLDRGGPVLDLTSEESRQWLGTFNDLRLTIGAYLDITEDDDNGLYHLPDDDERKPMVVAYLWLGALQESLVETLMP</sequence>
<gene>
    <name evidence="1" type="ORF">SCOCK_20406</name>
</gene>
<evidence type="ECO:0008006" key="3">
    <source>
        <dbReference type="Google" id="ProtNLM"/>
    </source>
</evidence>